<feature type="coiled-coil region" evidence="1">
    <location>
        <begin position="255"/>
        <end position="282"/>
    </location>
</feature>
<organism evidence="3 4">
    <name type="scientific">Cyphellophora europaea (strain CBS 101466)</name>
    <name type="common">Phialophora europaea</name>
    <dbReference type="NCBI Taxonomy" id="1220924"/>
    <lineage>
        <taxon>Eukaryota</taxon>
        <taxon>Fungi</taxon>
        <taxon>Dikarya</taxon>
        <taxon>Ascomycota</taxon>
        <taxon>Pezizomycotina</taxon>
        <taxon>Eurotiomycetes</taxon>
        <taxon>Chaetothyriomycetidae</taxon>
        <taxon>Chaetothyriales</taxon>
        <taxon>Cyphellophoraceae</taxon>
        <taxon>Cyphellophora</taxon>
    </lineage>
</organism>
<evidence type="ECO:0000256" key="1">
    <source>
        <dbReference type="SAM" id="Coils"/>
    </source>
</evidence>
<reference evidence="3 4" key="1">
    <citation type="submission" date="2013-03" db="EMBL/GenBank/DDBJ databases">
        <title>The Genome Sequence of Phialophora europaea CBS 101466.</title>
        <authorList>
            <consortium name="The Broad Institute Genomics Platform"/>
            <person name="Cuomo C."/>
            <person name="de Hoog S."/>
            <person name="Gorbushina A."/>
            <person name="Walker B."/>
            <person name="Young S.K."/>
            <person name="Zeng Q."/>
            <person name="Gargeya S."/>
            <person name="Fitzgerald M."/>
            <person name="Haas B."/>
            <person name="Abouelleil A."/>
            <person name="Allen A.W."/>
            <person name="Alvarado L."/>
            <person name="Arachchi H.M."/>
            <person name="Berlin A.M."/>
            <person name="Chapman S.B."/>
            <person name="Gainer-Dewar J."/>
            <person name="Goldberg J."/>
            <person name="Griggs A."/>
            <person name="Gujja S."/>
            <person name="Hansen M."/>
            <person name="Howarth C."/>
            <person name="Imamovic A."/>
            <person name="Ireland A."/>
            <person name="Larimer J."/>
            <person name="McCowan C."/>
            <person name="Murphy C."/>
            <person name="Pearson M."/>
            <person name="Poon T.W."/>
            <person name="Priest M."/>
            <person name="Roberts A."/>
            <person name="Saif S."/>
            <person name="Shea T."/>
            <person name="Sisk P."/>
            <person name="Sykes S."/>
            <person name="Wortman J."/>
            <person name="Nusbaum C."/>
            <person name="Birren B."/>
        </authorList>
    </citation>
    <scope>NUCLEOTIDE SEQUENCE [LARGE SCALE GENOMIC DNA]</scope>
    <source>
        <strain evidence="3 4">CBS 101466</strain>
    </source>
</reference>
<dbReference type="GeneID" id="19974769"/>
<dbReference type="EMBL" id="KB822723">
    <property type="protein sequence ID" value="ETN37807.1"/>
    <property type="molecule type" value="Genomic_DNA"/>
</dbReference>
<sequence>MPSTTTQQPLTEATLLTRYLLPDSSLPSILPYNTFITLLPSSARNDPSLAGHLRRLYADLQFQRNVDLDNVRANIERECARAGTVKARLRKDVMREMGASGSTNEAEVEVVDMDLRKREASLEIAPSKKRKRSPYDEDEDQNEDNEASDDPEDTRSNSRPDKTAAPTASVDEDDEDEEDNERTEIPESPQTTNDASSPPALSEPPHLPTTSTNTNARLDALLDTAFHGPRGIALPSHTHPGGGGGVAYHSKDSLLDAMEAAIASLQGEIAALETEATQTMQAMRETVGDLSDLRYGKLGRDGGGGGGSAGVENEVEEGLRELRRAVERKMGDGG</sequence>
<dbReference type="STRING" id="1220924.W2RMW7"/>
<evidence type="ECO:0000313" key="3">
    <source>
        <dbReference type="EMBL" id="ETN37807.1"/>
    </source>
</evidence>
<gene>
    <name evidence="3" type="ORF">HMPREF1541_07430</name>
</gene>
<proteinExistence type="predicted"/>
<dbReference type="PANTHER" id="PTHR28064:SF1">
    <property type="entry name" value="INNER KINETOCHORE SUBUNIT NKP2"/>
    <property type="match status" value="1"/>
</dbReference>
<name>W2RMW7_CYPE1</name>
<keyword evidence="4" id="KW-1185">Reference proteome</keyword>
<accession>W2RMW7</accession>
<dbReference type="HOGENOM" id="CLU_077446_0_0_1"/>
<dbReference type="RefSeq" id="XP_008719976.1">
    <property type="nucleotide sequence ID" value="XM_008721754.1"/>
</dbReference>
<keyword evidence="1" id="KW-0175">Coiled coil</keyword>
<dbReference type="AlphaFoldDB" id="W2RMW7"/>
<evidence type="ECO:0000256" key="2">
    <source>
        <dbReference type="SAM" id="MobiDB-lite"/>
    </source>
</evidence>
<dbReference type="Pfam" id="PF09447">
    <property type="entry name" value="Cnl2_NKP2"/>
    <property type="match status" value="1"/>
</dbReference>
<dbReference type="eggNOG" id="ENOG502S7X4">
    <property type="taxonomic scope" value="Eukaryota"/>
</dbReference>
<dbReference type="VEuPathDB" id="FungiDB:HMPREF1541_07430"/>
<dbReference type="GO" id="GO:0031511">
    <property type="term" value="C:Mis6-Sim4 complex"/>
    <property type="evidence" value="ECO:0007669"/>
    <property type="project" value="TreeGrafter"/>
</dbReference>
<feature type="region of interest" description="Disordered" evidence="2">
    <location>
        <begin position="125"/>
        <end position="213"/>
    </location>
</feature>
<dbReference type="GO" id="GO:0007059">
    <property type="term" value="P:chromosome segregation"/>
    <property type="evidence" value="ECO:0007669"/>
    <property type="project" value="TreeGrafter"/>
</dbReference>
<feature type="compositionally biased region" description="Basic and acidic residues" evidence="2">
    <location>
        <begin position="153"/>
        <end position="162"/>
    </location>
</feature>
<dbReference type="PANTHER" id="PTHR28064">
    <property type="entry name" value="INNER KINETOCHORE SUBUNIT NKP2"/>
    <property type="match status" value="1"/>
</dbReference>
<evidence type="ECO:0000313" key="4">
    <source>
        <dbReference type="Proteomes" id="UP000030752"/>
    </source>
</evidence>
<dbReference type="InterPro" id="IPR018565">
    <property type="entry name" value="Nkp2/Cnl2"/>
</dbReference>
<dbReference type="Proteomes" id="UP000030752">
    <property type="component" value="Unassembled WGS sequence"/>
</dbReference>
<dbReference type="InParanoid" id="W2RMW7"/>
<feature type="compositionally biased region" description="Acidic residues" evidence="2">
    <location>
        <begin position="170"/>
        <end position="181"/>
    </location>
</feature>
<protein>
    <submittedName>
        <fullName evidence="3">Uncharacterized protein</fullName>
    </submittedName>
</protein>
<feature type="compositionally biased region" description="Acidic residues" evidence="2">
    <location>
        <begin position="136"/>
        <end position="152"/>
    </location>
</feature>
<dbReference type="OrthoDB" id="2311687at2759"/>